<keyword evidence="1" id="KW-0479">Metal-binding</keyword>
<feature type="domain" description="RING-type" evidence="7">
    <location>
        <begin position="273"/>
        <end position="307"/>
    </location>
</feature>
<name>A0A8D7FRT8_MUSAM</name>
<evidence type="ECO:0000259" key="7">
    <source>
        <dbReference type="PROSITE" id="PS50089"/>
    </source>
</evidence>
<evidence type="ECO:0000256" key="4">
    <source>
        <dbReference type="PROSITE-ProRule" id="PRU00175"/>
    </source>
</evidence>
<dbReference type="Pfam" id="PF13920">
    <property type="entry name" value="zf-C3HC4_3"/>
    <property type="match status" value="1"/>
</dbReference>
<keyword evidence="2 4" id="KW-0863">Zinc-finger</keyword>
<dbReference type="EMBL" id="HG996475">
    <property type="protein sequence ID" value="CAG1864013.1"/>
    <property type="molecule type" value="Genomic_DNA"/>
</dbReference>
<feature type="compositionally biased region" description="Polar residues" evidence="6">
    <location>
        <begin position="62"/>
        <end position="78"/>
    </location>
</feature>
<evidence type="ECO:0000313" key="8">
    <source>
        <dbReference type="EMBL" id="CAG1864013.1"/>
    </source>
</evidence>
<dbReference type="PROSITE" id="PS50089">
    <property type="entry name" value="ZF_RING_2"/>
    <property type="match status" value="1"/>
</dbReference>
<reference evidence="8" key="1">
    <citation type="submission" date="2021-03" db="EMBL/GenBank/DDBJ databases">
        <authorList>
            <consortium name="Genoscope - CEA"/>
            <person name="William W."/>
        </authorList>
    </citation>
    <scope>NUCLEOTIDE SEQUENCE</scope>
    <source>
        <strain evidence="8">Doubled-haploid Pahang</strain>
    </source>
</reference>
<dbReference type="GO" id="GO:0008270">
    <property type="term" value="F:zinc ion binding"/>
    <property type="evidence" value="ECO:0007669"/>
    <property type="project" value="UniProtKB-KW"/>
</dbReference>
<gene>
    <name evidence="8" type="ORF">GSMUA_16150.1</name>
</gene>
<evidence type="ECO:0000256" key="2">
    <source>
        <dbReference type="ARBA" id="ARBA00022771"/>
    </source>
</evidence>
<evidence type="ECO:0000256" key="1">
    <source>
        <dbReference type="ARBA" id="ARBA00022723"/>
    </source>
</evidence>
<dbReference type="PANTHER" id="PTHR42647">
    <property type="entry name" value="SBP (S-RIBONUCLEASE BINDING PROTEIN) FAMILY PROTEIN"/>
    <property type="match status" value="1"/>
</dbReference>
<dbReference type="InterPro" id="IPR013083">
    <property type="entry name" value="Znf_RING/FYVE/PHD"/>
</dbReference>
<dbReference type="AlphaFoldDB" id="A0A8D7FRT8"/>
<keyword evidence="3" id="KW-0862">Zinc</keyword>
<dbReference type="InterPro" id="IPR001841">
    <property type="entry name" value="Znf_RING"/>
</dbReference>
<organism evidence="8">
    <name type="scientific">Musa acuminata subsp. malaccensis</name>
    <name type="common">Wild banana</name>
    <name type="synonym">Musa malaccensis</name>
    <dbReference type="NCBI Taxonomy" id="214687"/>
    <lineage>
        <taxon>Eukaryota</taxon>
        <taxon>Viridiplantae</taxon>
        <taxon>Streptophyta</taxon>
        <taxon>Embryophyta</taxon>
        <taxon>Tracheophyta</taxon>
        <taxon>Spermatophyta</taxon>
        <taxon>Magnoliopsida</taxon>
        <taxon>Liliopsida</taxon>
        <taxon>Zingiberales</taxon>
        <taxon>Musaceae</taxon>
        <taxon>Musa</taxon>
    </lineage>
</organism>
<dbReference type="PANTHER" id="PTHR42647:SF72">
    <property type="entry name" value="EF-HAND CALCIUM-BINDING DOMAIN-CONTAINING PROTEIN 4A"/>
    <property type="match status" value="1"/>
</dbReference>
<accession>A0A8D7FRT8</accession>
<protein>
    <submittedName>
        <fullName evidence="8">(wild Malaysian banana) hypothetical protein</fullName>
    </submittedName>
</protein>
<sequence length="320" mass="34926">MAVQARPLSDAFSPDLRNRGRAGKGALGDLQAMQDHLGLHAGLGLGERPPRRHHRQEIFNGATVSSDPRSELTCNASASRKRAREESMAATVNNISGVRLLESGSASTSGRQAPSSQPASPLARDLVSLLYQQNLEIDALVRLESERLRAGMGETCERRCRALVSGLEQQVVKRLMEKEAELECVNRRNAELEQQMRQVSEENKIWFAMAKNNEAVVCSLRTSLEQALLRSAAGEGGEGQEGYGDSEAAKLLVDDAQSCCFGVEERVQRRTVCRACGKKDVCVLLLPCKHLSLCKDCESKAHACPICGSSKEVSLQIFMC</sequence>
<evidence type="ECO:0000256" key="5">
    <source>
        <dbReference type="SAM" id="Coils"/>
    </source>
</evidence>
<feature type="region of interest" description="Disordered" evidence="6">
    <location>
        <begin position="59"/>
        <end position="87"/>
    </location>
</feature>
<dbReference type="CDD" id="cd16649">
    <property type="entry name" value="mRING-HC-C3HC5_CGRF1-like"/>
    <property type="match status" value="1"/>
</dbReference>
<keyword evidence="5" id="KW-0175">Coiled coil</keyword>
<dbReference type="FunFam" id="3.30.40.10:FF:000239">
    <property type="entry name" value="probable BOI-related E3 ubiquitin-protein ligase 2"/>
    <property type="match status" value="1"/>
</dbReference>
<evidence type="ECO:0000256" key="6">
    <source>
        <dbReference type="SAM" id="MobiDB-lite"/>
    </source>
</evidence>
<dbReference type="Gene3D" id="3.30.40.10">
    <property type="entry name" value="Zinc/RING finger domain, C3HC4 (zinc finger)"/>
    <property type="match status" value="1"/>
</dbReference>
<evidence type="ECO:0000256" key="3">
    <source>
        <dbReference type="ARBA" id="ARBA00022833"/>
    </source>
</evidence>
<feature type="region of interest" description="Disordered" evidence="6">
    <location>
        <begin position="1"/>
        <end position="23"/>
    </location>
</feature>
<proteinExistence type="predicted"/>
<feature type="coiled-coil region" evidence="5">
    <location>
        <begin position="175"/>
        <end position="202"/>
    </location>
</feature>